<accession>A0A427XVR0</accession>
<comment type="similarity">
    <text evidence="1 6">Belongs to the glycosyl hydrolase 2 family.</text>
</comment>
<feature type="domain" description="Glycosyl hydrolases family 2 sugar binding" evidence="9">
    <location>
        <begin position="13"/>
        <end position="176"/>
    </location>
</feature>
<dbReference type="InterPro" id="IPR017853">
    <property type="entry name" value="GH"/>
</dbReference>
<dbReference type="InterPro" id="IPR006102">
    <property type="entry name" value="Ig-like_GH2"/>
</dbReference>
<dbReference type="EC" id="3.2.1.31" evidence="2"/>
<dbReference type="InterPro" id="IPR013783">
    <property type="entry name" value="Ig-like_fold"/>
</dbReference>
<dbReference type="Pfam" id="PF00703">
    <property type="entry name" value="Glyco_hydro_2"/>
    <property type="match status" value="1"/>
</dbReference>
<dbReference type="STRING" id="1890683.A0A427XVR0"/>
<feature type="domain" description="Glycoside hydrolase family 2 catalytic" evidence="8">
    <location>
        <begin position="274"/>
        <end position="587"/>
    </location>
</feature>
<dbReference type="PANTHER" id="PTHR10066">
    <property type="entry name" value="BETA-GLUCURONIDASE"/>
    <property type="match status" value="1"/>
</dbReference>
<dbReference type="InterPro" id="IPR036156">
    <property type="entry name" value="Beta-gal/glucu_dom_sf"/>
</dbReference>
<dbReference type="GO" id="GO:0019391">
    <property type="term" value="P:glucuronoside catabolic process"/>
    <property type="evidence" value="ECO:0007669"/>
    <property type="project" value="TreeGrafter"/>
</dbReference>
<evidence type="ECO:0000256" key="2">
    <source>
        <dbReference type="ARBA" id="ARBA00012761"/>
    </source>
</evidence>
<feature type="domain" description="Glycoside hydrolase family 2 immunoglobulin-like beta-sandwich" evidence="7">
    <location>
        <begin position="179"/>
        <end position="271"/>
    </location>
</feature>
<dbReference type="GO" id="GO:0005975">
    <property type="term" value="P:carbohydrate metabolic process"/>
    <property type="evidence" value="ECO:0007669"/>
    <property type="project" value="InterPro"/>
</dbReference>
<dbReference type="PROSITE" id="PS00719">
    <property type="entry name" value="GLYCOSYL_HYDROL_F2_1"/>
    <property type="match status" value="1"/>
</dbReference>
<dbReference type="InterPro" id="IPR006103">
    <property type="entry name" value="Glyco_hydro_2_cat"/>
</dbReference>
<reference evidence="10 11" key="1">
    <citation type="submission" date="2018-11" db="EMBL/GenBank/DDBJ databases">
        <title>Genome sequence of Saitozyma podzolica DSM 27192.</title>
        <authorList>
            <person name="Aliyu H."/>
            <person name="Gorte O."/>
            <person name="Ochsenreither K."/>
        </authorList>
    </citation>
    <scope>NUCLEOTIDE SEQUENCE [LARGE SCALE GENOMIC DNA]</scope>
    <source>
        <strain evidence="10 11">DSM 27192</strain>
    </source>
</reference>
<proteinExistence type="inferred from homology"/>
<dbReference type="AlphaFoldDB" id="A0A427XVR0"/>
<dbReference type="Gene3D" id="2.60.120.260">
    <property type="entry name" value="Galactose-binding domain-like"/>
    <property type="match status" value="1"/>
</dbReference>
<evidence type="ECO:0000259" key="8">
    <source>
        <dbReference type="Pfam" id="PF02836"/>
    </source>
</evidence>
<dbReference type="GO" id="GO:0030246">
    <property type="term" value="F:carbohydrate binding"/>
    <property type="evidence" value="ECO:0007669"/>
    <property type="project" value="TreeGrafter"/>
</dbReference>
<dbReference type="Pfam" id="PF02836">
    <property type="entry name" value="Glyco_hydro_2_C"/>
    <property type="match status" value="1"/>
</dbReference>
<dbReference type="EMBL" id="RSCD01000026">
    <property type="protein sequence ID" value="RSH82920.1"/>
    <property type="molecule type" value="Genomic_DNA"/>
</dbReference>
<dbReference type="NCBIfam" id="NF007538">
    <property type="entry name" value="PRK10150.1"/>
    <property type="match status" value="1"/>
</dbReference>
<evidence type="ECO:0000313" key="10">
    <source>
        <dbReference type="EMBL" id="RSH82920.1"/>
    </source>
</evidence>
<dbReference type="InterPro" id="IPR006104">
    <property type="entry name" value="Glyco_hydro_2_N"/>
</dbReference>
<dbReference type="PRINTS" id="PR00132">
    <property type="entry name" value="GLHYDRLASE2"/>
</dbReference>
<dbReference type="InterPro" id="IPR008979">
    <property type="entry name" value="Galactose-bd-like_sf"/>
</dbReference>
<gene>
    <name evidence="10" type="ORF">EHS25_005910</name>
</gene>
<evidence type="ECO:0000313" key="11">
    <source>
        <dbReference type="Proteomes" id="UP000279259"/>
    </source>
</evidence>
<organism evidence="10 11">
    <name type="scientific">Saitozyma podzolica</name>
    <dbReference type="NCBI Taxonomy" id="1890683"/>
    <lineage>
        <taxon>Eukaryota</taxon>
        <taxon>Fungi</taxon>
        <taxon>Dikarya</taxon>
        <taxon>Basidiomycota</taxon>
        <taxon>Agaricomycotina</taxon>
        <taxon>Tremellomycetes</taxon>
        <taxon>Tremellales</taxon>
        <taxon>Trimorphomycetaceae</taxon>
        <taxon>Saitozyma</taxon>
    </lineage>
</organism>
<evidence type="ECO:0000256" key="3">
    <source>
        <dbReference type="ARBA" id="ARBA00016205"/>
    </source>
</evidence>
<sequence length="595" mass="67085">MLKPIDNATREVKSLNGLWRFLPDGPGVNQPWTGPLPGKLECPVPSSYNDLFVPSLRDHVGTVWYQRMVTIPSRWEDQRVFLRFDAATHEGSVYVNDRLVTRHVGGYTPFEADLTPLVSPGDEVRLTVGVSNILSNETIPPGRLVTDDLGKTQLRYWHDFFNYSGLARAVYLCSSPMTRVDDISVVTDIAGSTGSVRYDIATVGPAGKAVIDLIDEAGMTVGSSETLPAGTINVPDATLWQPGAAYLYTFRVRLYHTSRLVDEYSLRIGIRTITISGMQILINDRPFYFTGFGKHEDTPVKGKGHDDAWMVHDFELMKWTGANSFRTSHYPYAEEVLDYADRHGVVVIDETPAVGLNLNIGGGIFGSGKNVTFGPDFANDRTRQNHENAIRELVNRDKNHPSVVMWCITNEPDSGEAGARAYFEPLVHLTRQLDTTRPVTYTNLQMVPPEQERIADLFDVIGLNRYRGWYEETGDLATAEIRLEKELQRWQTIFGKPLLMLEYGADTVTGLRSIHQLPWSEDFQSSFYEMYHKVFDRIEAIQGEQVWNFADFGTGPGIFRVDGNRKGVFSRDRRPKTAAYTLRSRWIQKGNNKNA</sequence>
<evidence type="ECO:0000256" key="1">
    <source>
        <dbReference type="ARBA" id="ARBA00007401"/>
    </source>
</evidence>
<name>A0A427XVR0_9TREE</name>
<dbReference type="InterPro" id="IPR023230">
    <property type="entry name" value="Glyco_hydro_2_CS"/>
</dbReference>
<evidence type="ECO:0000256" key="6">
    <source>
        <dbReference type="RuleBase" id="RU361154"/>
    </source>
</evidence>
<dbReference type="PANTHER" id="PTHR10066:SF67">
    <property type="entry name" value="BETA-GLUCURONIDASE"/>
    <property type="match status" value="1"/>
</dbReference>
<keyword evidence="5 6" id="KW-0326">Glycosidase</keyword>
<dbReference type="SUPFAM" id="SSF49785">
    <property type="entry name" value="Galactose-binding domain-like"/>
    <property type="match status" value="1"/>
</dbReference>
<keyword evidence="4 6" id="KW-0378">Hydrolase</keyword>
<evidence type="ECO:0000259" key="9">
    <source>
        <dbReference type="Pfam" id="PF02837"/>
    </source>
</evidence>
<keyword evidence="11" id="KW-1185">Reference proteome</keyword>
<evidence type="ECO:0000259" key="7">
    <source>
        <dbReference type="Pfam" id="PF00703"/>
    </source>
</evidence>
<evidence type="ECO:0000256" key="4">
    <source>
        <dbReference type="ARBA" id="ARBA00022801"/>
    </source>
</evidence>
<dbReference type="Proteomes" id="UP000279259">
    <property type="component" value="Unassembled WGS sequence"/>
</dbReference>
<dbReference type="SUPFAM" id="SSF49303">
    <property type="entry name" value="beta-Galactosidase/glucuronidase domain"/>
    <property type="match status" value="1"/>
</dbReference>
<comment type="caution">
    <text evidence="10">The sequence shown here is derived from an EMBL/GenBank/DDBJ whole genome shotgun (WGS) entry which is preliminary data.</text>
</comment>
<dbReference type="Gene3D" id="2.60.40.10">
    <property type="entry name" value="Immunoglobulins"/>
    <property type="match status" value="1"/>
</dbReference>
<dbReference type="Pfam" id="PF02837">
    <property type="entry name" value="Glyco_hydro_2_N"/>
    <property type="match status" value="1"/>
</dbReference>
<dbReference type="FunFam" id="3.20.20.80:FF:000080">
    <property type="entry name" value="Beta-glucuronidase UidA"/>
    <property type="match status" value="1"/>
</dbReference>
<dbReference type="InterPro" id="IPR006101">
    <property type="entry name" value="Glyco_hydro_2"/>
</dbReference>
<dbReference type="GO" id="GO:0004566">
    <property type="term" value="F:beta-glucuronidase activity"/>
    <property type="evidence" value="ECO:0007669"/>
    <property type="project" value="UniProtKB-EC"/>
</dbReference>
<protein>
    <recommendedName>
        <fullName evidence="3">Beta-glucuronidase</fullName>
        <ecNumber evidence="2">3.2.1.31</ecNumber>
    </recommendedName>
</protein>
<dbReference type="OrthoDB" id="408532at2759"/>
<dbReference type="Gene3D" id="3.20.20.80">
    <property type="entry name" value="Glycosidases"/>
    <property type="match status" value="1"/>
</dbReference>
<evidence type="ECO:0000256" key="5">
    <source>
        <dbReference type="ARBA" id="ARBA00023295"/>
    </source>
</evidence>
<dbReference type="SUPFAM" id="SSF51445">
    <property type="entry name" value="(Trans)glycosidases"/>
    <property type="match status" value="1"/>
</dbReference>